<dbReference type="AlphaFoldDB" id="D0IC00"/>
<sequence length="688" mass="79957">MLSIRYKDKVVFAWQKKTNKKSISRTINGFSSNTLKRAIFKIVCYFCSMLSIGRHLDDKTELAVSIIKDRLEKYFNIELFSVLWSNSESSRERYYIKFYDHKGNCLSFTKLSFENYRDRIRNEAHWLYFFSGQKSINFEVPDVHLLLENELFISLSVQPISSDYFKCDIFTYPNMEKVLEDIKFESSSIISKEDFFKTINENLSEINIEFTENVITSRNHNDIGSENFFVSKVGKPILIDWEFCSDFSPFYVDQVSSWLGYNCNRIKNNTISLECLKIHFQNKEISYQQVMYSLIYLSYVKKDSLAQRLLRRKKFIRVSSSYFPALEMGGAVTADFGIDKLISKFTELEVMTTNAGLENKISQTCTHLLENIPVTYYEYSIGRNYSLSFKLLLDLFFKLKGTDHVLISGIWNIPVLLAPMMCRARGVEYTIFPHGSLHPEKFILKHEIVKHLILKLIVKKSIIKAKYIQVATKDEMEGIRFLLPNICNRFKLLPFPVEDCPIYYEKKSPFVRPKGFLFVGRLNYIKAVDSLVQAFEKINFLYPELVLELIGPEEGISFKDLISKVGDSTRNKISWHGCLAREELEAFYKDDYILVVPSHSENFGMVIIEAARFSMPSIVSRHVGLSTLLSEYSAAFITDNDVDSLFNTMKMALDDTKTTETVSKNAKYLFENNFSESVIDIRLRELFL</sequence>
<dbReference type="SUPFAM" id="SSF56112">
    <property type="entry name" value="Protein kinase-like (PK-like)"/>
    <property type="match status" value="1"/>
</dbReference>
<name>D0IC00_GRIHO</name>
<dbReference type="GO" id="GO:0009103">
    <property type="term" value="P:lipopolysaccharide biosynthetic process"/>
    <property type="evidence" value="ECO:0007669"/>
    <property type="project" value="TreeGrafter"/>
</dbReference>
<dbReference type="PANTHER" id="PTHR46401">
    <property type="entry name" value="GLYCOSYLTRANSFERASE WBBK-RELATED"/>
    <property type="match status" value="1"/>
</dbReference>
<dbReference type="Gene3D" id="3.90.1200.10">
    <property type="match status" value="1"/>
</dbReference>
<dbReference type="InterPro" id="IPR011009">
    <property type="entry name" value="Kinase-like_dom_sf"/>
</dbReference>
<dbReference type="PANTHER" id="PTHR46401:SF2">
    <property type="entry name" value="GLYCOSYLTRANSFERASE WBBK-RELATED"/>
    <property type="match status" value="1"/>
</dbReference>
<dbReference type="GeneID" id="58895226"/>
<dbReference type="OrthoDB" id="9792269at2"/>
<evidence type="ECO:0000313" key="3">
    <source>
        <dbReference type="EMBL" id="EEY71418.1"/>
    </source>
</evidence>
<dbReference type="Pfam" id="PF00534">
    <property type="entry name" value="Glycos_transf_1"/>
    <property type="match status" value="1"/>
</dbReference>
<dbReference type="InterPro" id="IPR001296">
    <property type="entry name" value="Glyco_trans_1"/>
</dbReference>
<gene>
    <name evidence="3" type="ORF">VHA_003279</name>
</gene>
<reference evidence="3 4" key="1">
    <citation type="submission" date="2009-10" db="EMBL/GenBank/DDBJ databases">
        <authorList>
            <consortium name="Los Alamos National Laboratory (LANL)"/>
            <consortium name="National Microbial Pathogen Data Resource (NMPDR)"/>
            <person name="Saunders E.H."/>
            <person name="Munk A.C."/>
            <person name="Tapia R."/>
            <person name="Green L."/>
            <person name="Rogers Y."/>
            <person name="Detter J.C."/>
            <person name="Bruce D."/>
            <person name="Brettin T.S."/>
            <person name="Colwell R.R."/>
            <person name="Huq A."/>
            <person name="Grim C.J."/>
            <person name="Hasan N.A."/>
            <person name="Bartels D."/>
            <person name="Vonstein V."/>
        </authorList>
    </citation>
    <scope>NUCLEOTIDE SEQUENCE [LARGE SCALE GENOMIC DNA]</scope>
    <source>
        <strain evidence="3 4">CIP 101886</strain>
    </source>
</reference>
<feature type="domain" description="Glycosyl transferase family 1" evidence="2">
    <location>
        <begin position="511"/>
        <end position="667"/>
    </location>
</feature>
<evidence type="ECO:0000256" key="1">
    <source>
        <dbReference type="ARBA" id="ARBA00022679"/>
    </source>
</evidence>
<keyword evidence="1 3" id="KW-0808">Transferase</keyword>
<proteinExistence type="predicted"/>
<evidence type="ECO:0000313" key="4">
    <source>
        <dbReference type="Proteomes" id="UP000003604"/>
    </source>
</evidence>
<dbReference type="eggNOG" id="COG0438">
    <property type="taxonomic scope" value="Bacteria"/>
</dbReference>
<accession>D0IC00</accession>
<protein>
    <submittedName>
        <fullName evidence="3">Glycosyl transferase group 1</fullName>
    </submittedName>
</protein>
<dbReference type="Gene3D" id="3.40.50.2000">
    <property type="entry name" value="Glycogen Phosphorylase B"/>
    <property type="match status" value="2"/>
</dbReference>
<dbReference type="EMBL" id="ADAQ01000013">
    <property type="protein sequence ID" value="EEY71418.1"/>
    <property type="molecule type" value="Genomic_DNA"/>
</dbReference>
<comment type="caution">
    <text evidence="3">The sequence shown here is derived from an EMBL/GenBank/DDBJ whole genome shotgun (WGS) entry which is preliminary data.</text>
</comment>
<dbReference type="SUPFAM" id="SSF53756">
    <property type="entry name" value="UDP-Glycosyltransferase/glycogen phosphorylase"/>
    <property type="match status" value="1"/>
</dbReference>
<keyword evidence="4" id="KW-1185">Reference proteome</keyword>
<dbReference type="GO" id="GO:0016757">
    <property type="term" value="F:glycosyltransferase activity"/>
    <property type="evidence" value="ECO:0007669"/>
    <property type="project" value="InterPro"/>
</dbReference>
<evidence type="ECO:0000259" key="2">
    <source>
        <dbReference type="Pfam" id="PF00534"/>
    </source>
</evidence>
<dbReference type="Proteomes" id="UP000003604">
    <property type="component" value="Unassembled WGS sequence"/>
</dbReference>
<dbReference type="RefSeq" id="WP_005506475.1">
    <property type="nucleotide sequence ID" value="NZ_ADAQ01000013.1"/>
</dbReference>
<organism evidence="3 4">
    <name type="scientific">Grimontia hollisae CIP 101886</name>
    <dbReference type="NCBI Taxonomy" id="675812"/>
    <lineage>
        <taxon>Bacteria</taxon>
        <taxon>Pseudomonadati</taxon>
        <taxon>Pseudomonadota</taxon>
        <taxon>Gammaproteobacteria</taxon>
        <taxon>Vibrionales</taxon>
        <taxon>Vibrionaceae</taxon>
        <taxon>Grimontia</taxon>
    </lineage>
</organism>